<dbReference type="EMBL" id="PGLV01000001">
    <property type="protein sequence ID" value="POZ57023.1"/>
    <property type="molecule type" value="Genomic_DNA"/>
</dbReference>
<evidence type="ECO:0000313" key="1">
    <source>
        <dbReference type="EMBL" id="POZ57023.1"/>
    </source>
</evidence>
<protein>
    <submittedName>
        <fullName evidence="1">Uncharacterized protein</fullName>
    </submittedName>
</protein>
<gene>
    <name evidence="1" type="ORF">LYSIN_01806</name>
    <name evidence="2" type="ORF">NCTC10338_01759</name>
</gene>
<proteinExistence type="predicted"/>
<sequence>MTFVFIGATVAIYIGVGKYVMKQATAHLN</sequence>
<name>A0A2S5D1S8_LYSSH</name>
<organism evidence="1 3">
    <name type="scientific">Lysinibacillus sphaericus</name>
    <name type="common">Bacillus sphaericus</name>
    <dbReference type="NCBI Taxonomy" id="1421"/>
    <lineage>
        <taxon>Bacteria</taxon>
        <taxon>Bacillati</taxon>
        <taxon>Bacillota</taxon>
        <taxon>Bacilli</taxon>
        <taxon>Bacillales</taxon>
        <taxon>Bacillaceae</taxon>
        <taxon>Lysinibacillus</taxon>
    </lineage>
</organism>
<evidence type="ECO:0000313" key="2">
    <source>
        <dbReference type="EMBL" id="SUV16675.1"/>
    </source>
</evidence>
<reference evidence="2 4" key="2">
    <citation type="submission" date="2018-06" db="EMBL/GenBank/DDBJ databases">
        <authorList>
            <consortium name="Pathogen Informatics"/>
            <person name="Doyle S."/>
        </authorList>
    </citation>
    <scope>NUCLEOTIDE SEQUENCE [LARGE SCALE GENOMIC DNA]</scope>
    <source>
        <strain evidence="2 4">NCTC10338</strain>
    </source>
</reference>
<dbReference type="EMBL" id="UFSZ01000001">
    <property type="protein sequence ID" value="SUV16675.1"/>
    <property type="molecule type" value="Genomic_DNA"/>
</dbReference>
<evidence type="ECO:0000313" key="3">
    <source>
        <dbReference type="Proteomes" id="UP000237319"/>
    </source>
</evidence>
<dbReference type="Proteomes" id="UP000237319">
    <property type="component" value="Unassembled WGS sequence"/>
</dbReference>
<accession>A0A2S5D1S8</accession>
<evidence type="ECO:0000313" key="4">
    <source>
        <dbReference type="Proteomes" id="UP000255295"/>
    </source>
</evidence>
<comment type="caution">
    <text evidence="1">The sequence shown here is derived from an EMBL/GenBank/DDBJ whole genome shotgun (WGS) entry which is preliminary data.</text>
</comment>
<dbReference type="Proteomes" id="UP000255295">
    <property type="component" value="Unassembled WGS sequence"/>
</dbReference>
<dbReference type="AlphaFoldDB" id="A0A2S5D1S8"/>
<reference evidence="1 3" key="1">
    <citation type="submission" date="2017-11" db="EMBL/GenBank/DDBJ databases">
        <title>Genome sequence of Lysinibacillus sphaericus, a lignin-degrading bacteria isolated from municipal solid waste soil.</title>
        <authorList>
            <person name="Persinoti G.F."/>
            <person name="Paixao D.A."/>
            <person name="Bugg T.D."/>
            <person name="Squina F.M."/>
        </authorList>
    </citation>
    <scope>NUCLEOTIDE SEQUENCE [LARGE SCALE GENOMIC DNA]</scope>
    <source>
        <strain evidence="1 3">A1</strain>
    </source>
</reference>
<keyword evidence="3" id="KW-1185">Reference proteome</keyword>